<keyword evidence="1" id="KW-0805">Transcription regulation</keyword>
<reference evidence="6" key="1">
    <citation type="submission" date="2022-10" db="EMBL/GenBank/DDBJ databases">
        <title>Chitinophaga sp. nov., isolated from soil.</title>
        <authorList>
            <person name="Jeon C.O."/>
        </authorList>
    </citation>
    <scope>NUCLEOTIDE SEQUENCE</scope>
    <source>
        <strain evidence="6">R8</strain>
    </source>
</reference>
<evidence type="ECO:0000256" key="1">
    <source>
        <dbReference type="ARBA" id="ARBA00023015"/>
    </source>
</evidence>
<sequence>MSKSTDTRAGILQQAFELIYQKGYQATSIDEIIARTNVTKGAFFYHFKNKEEMGLAVIDEILYTGITPYMEAALSQSGDIRRDLYTMMEGLLLKNPFFIVEYGCPAVNMIEEMAPLNESFKKALVRILDRWQAAIEQAVKRAQAQQQLSAEHRPKQLATYIISNYAGIRNTGKLRGKGAYKTFLAEYKRYLEQLI</sequence>
<evidence type="ECO:0000256" key="2">
    <source>
        <dbReference type="ARBA" id="ARBA00023125"/>
    </source>
</evidence>
<dbReference type="RefSeq" id="WP_264279618.1">
    <property type="nucleotide sequence ID" value="NZ_CP107006.1"/>
</dbReference>
<dbReference type="PROSITE" id="PS50977">
    <property type="entry name" value="HTH_TETR_2"/>
    <property type="match status" value="1"/>
</dbReference>
<dbReference type="PROSITE" id="PS01081">
    <property type="entry name" value="HTH_TETR_1"/>
    <property type="match status" value="1"/>
</dbReference>
<feature type="domain" description="HTH tetR-type" evidence="5">
    <location>
        <begin position="5"/>
        <end position="65"/>
    </location>
</feature>
<dbReference type="SUPFAM" id="SSF48498">
    <property type="entry name" value="Tetracyclin repressor-like, C-terminal domain"/>
    <property type="match status" value="1"/>
</dbReference>
<evidence type="ECO:0000256" key="4">
    <source>
        <dbReference type="PROSITE-ProRule" id="PRU00335"/>
    </source>
</evidence>
<evidence type="ECO:0000259" key="5">
    <source>
        <dbReference type="PROSITE" id="PS50977"/>
    </source>
</evidence>
<dbReference type="Gene3D" id="1.10.357.10">
    <property type="entry name" value="Tetracycline Repressor, domain 2"/>
    <property type="match status" value="1"/>
</dbReference>
<dbReference type="Proteomes" id="UP001162741">
    <property type="component" value="Chromosome"/>
</dbReference>
<dbReference type="InterPro" id="IPR023772">
    <property type="entry name" value="DNA-bd_HTH_TetR-type_CS"/>
</dbReference>
<evidence type="ECO:0000256" key="3">
    <source>
        <dbReference type="ARBA" id="ARBA00023163"/>
    </source>
</evidence>
<feature type="DNA-binding region" description="H-T-H motif" evidence="4">
    <location>
        <begin position="28"/>
        <end position="47"/>
    </location>
</feature>
<dbReference type="InterPro" id="IPR011075">
    <property type="entry name" value="TetR_C"/>
</dbReference>
<name>A0ABY6IYH4_9BACT</name>
<dbReference type="EMBL" id="CP107006">
    <property type="protein sequence ID" value="UYQ91139.1"/>
    <property type="molecule type" value="Genomic_DNA"/>
</dbReference>
<dbReference type="Pfam" id="PF00440">
    <property type="entry name" value="TetR_N"/>
    <property type="match status" value="1"/>
</dbReference>
<dbReference type="Pfam" id="PF16925">
    <property type="entry name" value="TetR_C_13"/>
    <property type="match status" value="1"/>
</dbReference>
<keyword evidence="2 4" id="KW-0238">DNA-binding</keyword>
<gene>
    <name evidence="6" type="ORF">MKQ68_13655</name>
</gene>
<keyword evidence="7" id="KW-1185">Reference proteome</keyword>
<dbReference type="SUPFAM" id="SSF46689">
    <property type="entry name" value="Homeodomain-like"/>
    <property type="match status" value="1"/>
</dbReference>
<accession>A0ABY6IYH4</accession>
<organism evidence="6 7">
    <name type="scientific">Chitinophaga horti</name>
    <dbReference type="NCBI Taxonomy" id="2920382"/>
    <lineage>
        <taxon>Bacteria</taxon>
        <taxon>Pseudomonadati</taxon>
        <taxon>Bacteroidota</taxon>
        <taxon>Chitinophagia</taxon>
        <taxon>Chitinophagales</taxon>
        <taxon>Chitinophagaceae</taxon>
        <taxon>Chitinophaga</taxon>
    </lineage>
</organism>
<dbReference type="PRINTS" id="PR00455">
    <property type="entry name" value="HTHTETR"/>
</dbReference>
<keyword evidence="3" id="KW-0804">Transcription</keyword>
<dbReference type="InterPro" id="IPR009057">
    <property type="entry name" value="Homeodomain-like_sf"/>
</dbReference>
<evidence type="ECO:0000313" key="7">
    <source>
        <dbReference type="Proteomes" id="UP001162741"/>
    </source>
</evidence>
<dbReference type="PANTHER" id="PTHR47506:SF1">
    <property type="entry name" value="HTH-TYPE TRANSCRIPTIONAL REGULATOR YJDC"/>
    <property type="match status" value="1"/>
</dbReference>
<evidence type="ECO:0000313" key="6">
    <source>
        <dbReference type="EMBL" id="UYQ91139.1"/>
    </source>
</evidence>
<proteinExistence type="predicted"/>
<dbReference type="InterPro" id="IPR001647">
    <property type="entry name" value="HTH_TetR"/>
</dbReference>
<dbReference type="PANTHER" id="PTHR47506">
    <property type="entry name" value="TRANSCRIPTIONAL REGULATORY PROTEIN"/>
    <property type="match status" value="1"/>
</dbReference>
<protein>
    <submittedName>
        <fullName evidence="6">TetR/AcrR family transcriptional regulator</fullName>
    </submittedName>
</protein>
<dbReference type="InterPro" id="IPR036271">
    <property type="entry name" value="Tet_transcr_reg_TetR-rel_C_sf"/>
</dbReference>